<evidence type="ECO:0000256" key="6">
    <source>
        <dbReference type="SAM" id="SignalP"/>
    </source>
</evidence>
<evidence type="ECO:0000256" key="5">
    <source>
        <dbReference type="ARBA" id="ARBA00023459"/>
    </source>
</evidence>
<organism evidence="8 9">
    <name type="scientific">Hydrocarboniclastica marina</name>
    <dbReference type="NCBI Taxonomy" id="2259620"/>
    <lineage>
        <taxon>Bacteria</taxon>
        <taxon>Pseudomonadati</taxon>
        <taxon>Pseudomonadota</taxon>
        <taxon>Gammaproteobacteria</taxon>
        <taxon>Alteromonadales</taxon>
        <taxon>Alteromonadaceae</taxon>
        <taxon>Hydrocarboniclastica</taxon>
    </lineage>
</organism>
<dbReference type="InterPro" id="IPR041526">
    <property type="entry name" value="DAPG_hydrolase"/>
</dbReference>
<keyword evidence="9" id="KW-1185">Reference proteome</keyword>
<comment type="cofactor">
    <cofactor evidence="1">
        <name>Zn(2+)</name>
        <dbReference type="ChEBI" id="CHEBI:29105"/>
    </cofactor>
</comment>
<accession>A0A4P7XEY7</accession>
<dbReference type="AlphaFoldDB" id="A0A4P7XEY7"/>
<evidence type="ECO:0000313" key="9">
    <source>
        <dbReference type="Proteomes" id="UP000298049"/>
    </source>
</evidence>
<keyword evidence="3" id="KW-0378">Hydrolase</keyword>
<reference evidence="8 9" key="1">
    <citation type="submission" date="2018-07" db="EMBL/GenBank/DDBJ databases">
        <title>Marsedoiliclastica nanhaica gen. nov. sp. nov., a novel marine hydrocarbonoclastic bacterium isolated from an in-situ enriched hydrocarbon-degrading consortium in deep-sea sediment.</title>
        <authorList>
            <person name="Dong C."/>
            <person name="Ma T."/>
            <person name="Liu R."/>
            <person name="Shao Z."/>
        </authorList>
    </citation>
    <scope>NUCLEOTIDE SEQUENCE [LARGE SCALE GENOMIC DNA]</scope>
    <source>
        <strain evidence="9">soil36-7</strain>
    </source>
</reference>
<evidence type="ECO:0000256" key="2">
    <source>
        <dbReference type="ARBA" id="ARBA00022723"/>
    </source>
</evidence>
<dbReference type="GO" id="GO:0016787">
    <property type="term" value="F:hydrolase activity"/>
    <property type="evidence" value="ECO:0007669"/>
    <property type="project" value="UniProtKB-KW"/>
</dbReference>
<sequence>MRLLSLARLCKAVLFSAAFAAAAHAAPTPGQYENSLSVNQEVIGIVPQMLDWWWDNIRTEERFQRWAPGEHLDFRLLEPPAAPNNLTYSVGTTQRITTYLGGFPVTTTVTWRSPDLWPVDNADAHTLVAELEFDGLTDISRPGNGWLIHEYAYNEDLDGVVMETTVLLPDVVEAAYPGYTVALEQHIRNKMQNLPDFLPELFRQEFVVAELESRGSFRVSWQGLWKKTIVVDQEIKGLMPEMVDWWWDNIDTTARYKLWHPVAHTSFEWVVPPAYADRLAYSPGAVQKVDESLGRYDAQLLITWLDPMLVEDRVEYDHWLYASTDLAVLKNILPQTLIHEYQANAAGDGILMRSTFTIPSFFDLLMPGFSRQLGKHALQEMQFLQYFLPEMFEREYLEPNN</sequence>
<keyword evidence="6" id="KW-0732">Signal</keyword>
<evidence type="ECO:0000259" key="7">
    <source>
        <dbReference type="Pfam" id="PF18089"/>
    </source>
</evidence>
<protein>
    <recommendedName>
        <fullName evidence="7">DAPG hydrolase PhiG domain-containing protein</fullName>
    </recommendedName>
</protein>
<gene>
    <name evidence="8" type="ORF">soil367_05790</name>
</gene>
<dbReference type="Proteomes" id="UP000298049">
    <property type="component" value="Chromosome"/>
</dbReference>
<evidence type="ECO:0000313" key="8">
    <source>
        <dbReference type="EMBL" id="QCF25478.1"/>
    </source>
</evidence>
<dbReference type="GO" id="GO:0046872">
    <property type="term" value="F:metal ion binding"/>
    <property type="evidence" value="ECO:0007669"/>
    <property type="project" value="UniProtKB-KW"/>
</dbReference>
<evidence type="ECO:0000256" key="4">
    <source>
        <dbReference type="ARBA" id="ARBA00022833"/>
    </source>
</evidence>
<comment type="similarity">
    <text evidence="5">Belongs to the DAPG/phloretin hydrolase family.</text>
</comment>
<name>A0A4P7XEY7_9ALTE</name>
<dbReference type="Pfam" id="PF18089">
    <property type="entry name" value="DAPG_hydrolase"/>
    <property type="match status" value="1"/>
</dbReference>
<dbReference type="OrthoDB" id="2052122at2"/>
<keyword evidence="4" id="KW-0862">Zinc</keyword>
<evidence type="ECO:0000256" key="3">
    <source>
        <dbReference type="ARBA" id="ARBA00022801"/>
    </source>
</evidence>
<feature type="signal peptide" evidence="6">
    <location>
        <begin position="1"/>
        <end position="25"/>
    </location>
</feature>
<dbReference type="RefSeq" id="WP_136547797.1">
    <property type="nucleotide sequence ID" value="NZ_CP031093.1"/>
</dbReference>
<dbReference type="KEGG" id="hmi:soil367_05790"/>
<feature type="chain" id="PRO_5020316636" description="DAPG hydrolase PhiG domain-containing protein" evidence="6">
    <location>
        <begin position="26"/>
        <end position="401"/>
    </location>
</feature>
<evidence type="ECO:0000256" key="1">
    <source>
        <dbReference type="ARBA" id="ARBA00001947"/>
    </source>
</evidence>
<proteinExistence type="inferred from homology"/>
<dbReference type="EMBL" id="CP031093">
    <property type="protein sequence ID" value="QCF25478.1"/>
    <property type="molecule type" value="Genomic_DNA"/>
</dbReference>
<feature type="domain" description="DAPG hydrolase PhiG" evidence="7">
    <location>
        <begin position="231"/>
        <end position="358"/>
    </location>
</feature>
<keyword evidence="2" id="KW-0479">Metal-binding</keyword>